<dbReference type="PROSITE" id="PS50297">
    <property type="entry name" value="ANK_REP_REGION"/>
    <property type="match status" value="10"/>
</dbReference>
<dbReference type="PANTHER" id="PTHR24171:SF9">
    <property type="entry name" value="ANKYRIN REPEAT DOMAIN-CONTAINING PROTEIN 39"/>
    <property type="match status" value="1"/>
</dbReference>
<dbReference type="PROSITE" id="PS50088">
    <property type="entry name" value="ANK_REPEAT"/>
    <property type="match status" value="11"/>
</dbReference>
<accession>A0AA88M9K5</accession>
<feature type="repeat" description="ANK" evidence="3">
    <location>
        <begin position="661"/>
        <end position="693"/>
    </location>
</feature>
<dbReference type="SMART" id="SM00248">
    <property type="entry name" value="ANK"/>
    <property type="match status" value="11"/>
</dbReference>
<dbReference type="SUPFAM" id="SSF48403">
    <property type="entry name" value="Ankyrin repeat"/>
    <property type="match status" value="1"/>
</dbReference>
<dbReference type="Gene3D" id="1.10.510.10">
    <property type="entry name" value="Transferase(Phosphotransferase) domain 1"/>
    <property type="match status" value="1"/>
</dbReference>
<dbReference type="Pfam" id="PF07714">
    <property type="entry name" value="PK_Tyr_Ser-Thr"/>
    <property type="match status" value="1"/>
</dbReference>
<feature type="repeat" description="ANK" evidence="3">
    <location>
        <begin position="396"/>
        <end position="428"/>
    </location>
</feature>
<dbReference type="Pfam" id="PF00023">
    <property type="entry name" value="Ank"/>
    <property type="match status" value="1"/>
</dbReference>
<gene>
    <name evidence="5" type="ORF">Q7C36_016388</name>
</gene>
<evidence type="ECO:0000313" key="6">
    <source>
        <dbReference type="Proteomes" id="UP001187315"/>
    </source>
</evidence>
<dbReference type="GO" id="GO:0005524">
    <property type="term" value="F:ATP binding"/>
    <property type="evidence" value="ECO:0007669"/>
    <property type="project" value="InterPro"/>
</dbReference>
<evidence type="ECO:0000256" key="2">
    <source>
        <dbReference type="ARBA" id="ARBA00023043"/>
    </source>
</evidence>
<keyword evidence="2 3" id="KW-0040">ANK repeat</keyword>
<feature type="repeat" description="ANK" evidence="3">
    <location>
        <begin position="694"/>
        <end position="726"/>
    </location>
</feature>
<dbReference type="InterPro" id="IPR002110">
    <property type="entry name" value="Ankyrin_rpt"/>
</dbReference>
<feature type="repeat" description="ANK" evidence="3">
    <location>
        <begin position="462"/>
        <end position="494"/>
    </location>
</feature>
<evidence type="ECO:0000256" key="3">
    <source>
        <dbReference type="PROSITE-ProRule" id="PRU00023"/>
    </source>
</evidence>
<dbReference type="GO" id="GO:0004672">
    <property type="term" value="F:protein kinase activity"/>
    <property type="evidence" value="ECO:0007669"/>
    <property type="project" value="InterPro"/>
</dbReference>
<feature type="repeat" description="ANK" evidence="3">
    <location>
        <begin position="562"/>
        <end position="594"/>
    </location>
</feature>
<feature type="repeat" description="ANK" evidence="3">
    <location>
        <begin position="628"/>
        <end position="660"/>
    </location>
</feature>
<dbReference type="PROSITE" id="PS50011">
    <property type="entry name" value="PROTEIN_KINASE_DOM"/>
    <property type="match status" value="1"/>
</dbReference>
<dbReference type="InterPro" id="IPR000719">
    <property type="entry name" value="Prot_kinase_dom"/>
</dbReference>
<comment type="caution">
    <text evidence="5">The sequence shown here is derived from an EMBL/GenBank/DDBJ whole genome shotgun (WGS) entry which is preliminary data.</text>
</comment>
<protein>
    <recommendedName>
        <fullName evidence="4">Protein kinase domain-containing protein</fullName>
    </recommendedName>
</protein>
<dbReference type="InterPro" id="IPR011009">
    <property type="entry name" value="Kinase-like_dom_sf"/>
</dbReference>
<keyword evidence="6" id="KW-1185">Reference proteome</keyword>
<dbReference type="AlphaFoldDB" id="A0AA88M9K5"/>
<dbReference type="PANTHER" id="PTHR24171">
    <property type="entry name" value="ANKYRIN REPEAT DOMAIN-CONTAINING PROTEIN 39-RELATED"/>
    <property type="match status" value="1"/>
</dbReference>
<feature type="repeat" description="ANK" evidence="3">
    <location>
        <begin position="363"/>
        <end position="395"/>
    </location>
</feature>
<dbReference type="Proteomes" id="UP001187315">
    <property type="component" value="Unassembled WGS sequence"/>
</dbReference>
<reference evidence="5" key="1">
    <citation type="submission" date="2023-08" db="EMBL/GenBank/DDBJ databases">
        <title>Pelteobagrus vachellii genome.</title>
        <authorList>
            <person name="Liu H."/>
        </authorList>
    </citation>
    <scope>NUCLEOTIDE SEQUENCE</scope>
    <source>
        <strain evidence="5">PRFRI_2022a</strain>
        <tissue evidence="5">Muscle</tissue>
    </source>
</reference>
<evidence type="ECO:0000313" key="5">
    <source>
        <dbReference type="EMBL" id="KAK2831302.1"/>
    </source>
</evidence>
<dbReference type="EMBL" id="JAVHJS010000017">
    <property type="protein sequence ID" value="KAK2831302.1"/>
    <property type="molecule type" value="Genomic_DNA"/>
</dbReference>
<feature type="domain" description="Protein kinase" evidence="4">
    <location>
        <begin position="30"/>
        <end position="288"/>
    </location>
</feature>
<dbReference type="InterPro" id="IPR001245">
    <property type="entry name" value="Ser-Thr/Tyr_kinase_cat_dom"/>
</dbReference>
<dbReference type="Gene3D" id="1.25.40.20">
    <property type="entry name" value="Ankyrin repeat-containing domain"/>
    <property type="match status" value="4"/>
</dbReference>
<dbReference type="Pfam" id="PF13637">
    <property type="entry name" value="Ank_4"/>
    <property type="match status" value="2"/>
</dbReference>
<proteinExistence type="predicted"/>
<dbReference type="PRINTS" id="PR01415">
    <property type="entry name" value="ANKYRIN"/>
</dbReference>
<evidence type="ECO:0000259" key="4">
    <source>
        <dbReference type="PROSITE" id="PS50011"/>
    </source>
</evidence>
<dbReference type="InterPro" id="IPR036770">
    <property type="entry name" value="Ankyrin_rpt-contain_sf"/>
</dbReference>
<evidence type="ECO:0000256" key="1">
    <source>
        <dbReference type="ARBA" id="ARBA00022737"/>
    </source>
</evidence>
<keyword evidence="1" id="KW-0677">Repeat</keyword>
<organism evidence="5 6">
    <name type="scientific">Tachysurus vachellii</name>
    <name type="common">Darkbarbel catfish</name>
    <name type="synonym">Pelteobagrus vachellii</name>
    <dbReference type="NCBI Taxonomy" id="175792"/>
    <lineage>
        <taxon>Eukaryota</taxon>
        <taxon>Metazoa</taxon>
        <taxon>Chordata</taxon>
        <taxon>Craniata</taxon>
        <taxon>Vertebrata</taxon>
        <taxon>Euteleostomi</taxon>
        <taxon>Actinopterygii</taxon>
        <taxon>Neopterygii</taxon>
        <taxon>Teleostei</taxon>
        <taxon>Ostariophysi</taxon>
        <taxon>Siluriformes</taxon>
        <taxon>Bagridae</taxon>
        <taxon>Tachysurus</taxon>
    </lineage>
</organism>
<sequence length="749" mass="83874">MAKLTTRAKSRHHDSGIGERFMYFKKEDFEADWVKVSEGKFGHVNKVKLKLWREKCAVKAFTSSDYRNMVHTAKIGKIKFKYLMTIYGLCKGSSASVMEYMSRGSLDNLLTTHTLMWPKKFQMIHEVAMGMNFLHSMKPPFLHLNLKLSNVLLDDHLHVKISDFGIIKWADFSNKTAFIEHLAARGNVNYIPPETFSQNPEPPTSKYDVYSFAVVMWEILTQKRPYCGMNMTEILIRVTSGKRPGVDKVPDDKPHECEEMISLMQQCWHQDSSERPAFYETVRMTEALSDVLKLPDKIPGRVIKKRSHKIEKFQCLPALQRGDSHETQEGNSDKDIVSYLKHKDFETFKNVLKKEHVSMLFKDDNSLLHYAVASGNIEIVRLVLNNGASVNCKSANGYTPLLIAVLKKFHEICGLLVESGADVNLAEQDLWTALHFASQSGDDRAVRLLLDAKATADVKDKEGWTPIHLASQNGHENVVRHLLSRLTDVDIQEEQSGRTALHTACEYGHLSIAKLLLAKGADPNRTDNTQTTSLHLAAEQGHFRVARLLVNSGADVKLKDNRNYSALHFAALRGCTGICRFLLSHGEDADVMTGQKWTPMHLAALKGHSETLLVLEENGGSVDAQGEGGWTPLHLACHHRHDEVVSVLINAGVNPNVAEAGGWSPLHFACHNKGFANVLLLLSAHTDINVQNKSKDTPLHLAVQSGSVPIVKALLKNNADKYIVNCKGYTAFDLAQQANNKEMMELLKH</sequence>
<name>A0AA88M9K5_TACVA</name>
<dbReference type="Pfam" id="PF12796">
    <property type="entry name" value="Ank_2"/>
    <property type="match status" value="3"/>
</dbReference>
<feature type="repeat" description="ANK" evidence="3">
    <location>
        <begin position="595"/>
        <end position="627"/>
    </location>
</feature>
<feature type="repeat" description="ANK" evidence="3">
    <location>
        <begin position="429"/>
        <end position="461"/>
    </location>
</feature>
<dbReference type="SUPFAM" id="SSF56112">
    <property type="entry name" value="Protein kinase-like (PK-like)"/>
    <property type="match status" value="1"/>
</dbReference>
<feature type="repeat" description="ANK" evidence="3">
    <location>
        <begin position="496"/>
        <end position="528"/>
    </location>
</feature>
<feature type="repeat" description="ANK" evidence="3">
    <location>
        <begin position="529"/>
        <end position="561"/>
    </location>
</feature>